<proteinExistence type="predicted"/>
<dbReference type="AlphaFoldDB" id="A0A836GT02"/>
<sequence>MVFIGLLGGASYVNVFYLILKRSTILREREEQEAVRAYLTNKGHDPSGYRDVGDIAPRKKSLRYERAQSVITTTDRELDSEDTLMRSRSDSVSAAPHAQFLEGINLTTEERNEIRAIHGNLNDVWAARREMGMSIGALYATLGVTLGTIVDLIFTNTMLKHRRSC</sequence>
<evidence type="ECO:0000256" key="1">
    <source>
        <dbReference type="ARBA" id="ARBA00004127"/>
    </source>
</evidence>
<evidence type="ECO:0000256" key="3">
    <source>
        <dbReference type="ARBA" id="ARBA00022989"/>
    </source>
</evidence>
<comment type="caution">
    <text evidence="6">The sequence shown here is derived from an EMBL/GenBank/DDBJ whole genome shotgun (WGS) entry which is preliminary data.</text>
</comment>
<dbReference type="OrthoDB" id="246817at2759"/>
<dbReference type="PANTHER" id="PTHR10981:SF7">
    <property type="entry name" value="BATTENIN"/>
    <property type="match status" value="1"/>
</dbReference>
<reference evidence="6 7" key="1">
    <citation type="submission" date="2021-02" db="EMBL/GenBank/DDBJ databases">
        <title>Leishmania (Mundinia) enrietti genome sequencing and assembly.</title>
        <authorList>
            <person name="Almutairi H."/>
            <person name="Gatherer D."/>
        </authorList>
    </citation>
    <scope>NUCLEOTIDE SEQUENCE [LARGE SCALE GENOMIC DNA]</scope>
    <source>
        <strain evidence="6">CUR178</strain>
    </source>
</reference>
<dbReference type="EMBL" id="JAFHKP010000022">
    <property type="protein sequence ID" value="KAG5479534.1"/>
    <property type="molecule type" value="Genomic_DNA"/>
</dbReference>
<comment type="subcellular location">
    <subcellularLocation>
        <location evidence="1">Endomembrane system</location>
        <topology evidence="1">Multi-pass membrane protein</topology>
    </subcellularLocation>
</comment>
<evidence type="ECO:0000313" key="7">
    <source>
        <dbReference type="Proteomes" id="UP000674179"/>
    </source>
</evidence>
<dbReference type="GO" id="GO:0012505">
    <property type="term" value="C:endomembrane system"/>
    <property type="evidence" value="ECO:0007669"/>
    <property type="project" value="UniProtKB-SubCell"/>
</dbReference>
<dbReference type="InterPro" id="IPR003492">
    <property type="entry name" value="Battenin_disease_Cln3"/>
</dbReference>
<evidence type="ECO:0000256" key="5">
    <source>
        <dbReference type="SAM" id="Phobius"/>
    </source>
</evidence>
<keyword evidence="4 5" id="KW-0472">Membrane</keyword>
<gene>
    <name evidence="6" type="ORF">CUR178_03294</name>
</gene>
<dbReference type="RefSeq" id="XP_067693063.1">
    <property type="nucleotide sequence ID" value="XM_067835030.1"/>
</dbReference>
<feature type="transmembrane region" description="Helical" evidence="5">
    <location>
        <begin position="131"/>
        <end position="154"/>
    </location>
</feature>
<dbReference type="Proteomes" id="UP000674179">
    <property type="component" value="Chromosome 22"/>
</dbReference>
<dbReference type="PANTHER" id="PTHR10981">
    <property type="entry name" value="BATTENIN"/>
    <property type="match status" value="1"/>
</dbReference>
<accession>A0A836GT02</accession>
<evidence type="ECO:0000256" key="2">
    <source>
        <dbReference type="ARBA" id="ARBA00022692"/>
    </source>
</evidence>
<dbReference type="GO" id="GO:0016020">
    <property type="term" value="C:membrane"/>
    <property type="evidence" value="ECO:0007669"/>
    <property type="project" value="InterPro"/>
</dbReference>
<evidence type="ECO:0000256" key="4">
    <source>
        <dbReference type="ARBA" id="ARBA00023136"/>
    </source>
</evidence>
<protein>
    <submittedName>
        <fullName evidence="6">Uncharacterized protein</fullName>
    </submittedName>
</protein>
<organism evidence="6 7">
    <name type="scientific">Leishmania enriettii</name>
    <dbReference type="NCBI Taxonomy" id="5663"/>
    <lineage>
        <taxon>Eukaryota</taxon>
        <taxon>Discoba</taxon>
        <taxon>Euglenozoa</taxon>
        <taxon>Kinetoplastea</taxon>
        <taxon>Metakinetoplastina</taxon>
        <taxon>Trypanosomatida</taxon>
        <taxon>Trypanosomatidae</taxon>
        <taxon>Leishmaniinae</taxon>
        <taxon>Leishmania</taxon>
    </lineage>
</organism>
<keyword evidence="2 5" id="KW-0812">Transmembrane</keyword>
<dbReference type="GeneID" id="94170540"/>
<keyword evidence="3 5" id="KW-1133">Transmembrane helix</keyword>
<name>A0A836GT02_LEIEN</name>
<keyword evidence="7" id="KW-1185">Reference proteome</keyword>
<dbReference type="KEGG" id="lenr:94170540"/>
<evidence type="ECO:0000313" key="6">
    <source>
        <dbReference type="EMBL" id="KAG5479534.1"/>
    </source>
</evidence>